<dbReference type="EMBL" id="BMDG01000002">
    <property type="protein sequence ID" value="GGI05754.1"/>
    <property type="molecule type" value="Genomic_DNA"/>
</dbReference>
<dbReference type="InterPro" id="IPR029068">
    <property type="entry name" value="Glyas_Bleomycin-R_OHBP_Dase"/>
</dbReference>
<protein>
    <submittedName>
        <fullName evidence="2">VOC family protein</fullName>
    </submittedName>
</protein>
<comment type="caution">
    <text evidence="2">The sequence shown here is derived from an EMBL/GenBank/DDBJ whole genome shotgun (WGS) entry which is preliminary data.</text>
</comment>
<dbReference type="Gene3D" id="3.10.180.10">
    <property type="entry name" value="2,3-Dihydroxybiphenyl 1,2-Dioxygenase, domain 1"/>
    <property type="match status" value="1"/>
</dbReference>
<dbReference type="RefSeq" id="WP_188522330.1">
    <property type="nucleotide sequence ID" value="NZ_BMDG01000002.1"/>
</dbReference>
<dbReference type="Pfam" id="PF00903">
    <property type="entry name" value="Glyoxalase"/>
    <property type="match status" value="1"/>
</dbReference>
<keyword evidence="3" id="KW-1185">Reference proteome</keyword>
<evidence type="ECO:0000259" key="1">
    <source>
        <dbReference type="Pfam" id="PF00903"/>
    </source>
</evidence>
<dbReference type="CDD" id="cd06588">
    <property type="entry name" value="PhnB_like"/>
    <property type="match status" value="1"/>
</dbReference>
<reference evidence="3" key="1">
    <citation type="journal article" date="2019" name="Int. J. Syst. Evol. Microbiol.">
        <title>The Global Catalogue of Microorganisms (GCM) 10K type strain sequencing project: providing services to taxonomists for standard genome sequencing and annotation.</title>
        <authorList>
            <consortium name="The Broad Institute Genomics Platform"/>
            <consortium name="The Broad Institute Genome Sequencing Center for Infectious Disease"/>
            <person name="Wu L."/>
            <person name="Ma J."/>
        </authorList>
    </citation>
    <scope>NUCLEOTIDE SEQUENCE [LARGE SCALE GENOMIC DNA]</scope>
    <source>
        <strain evidence="3">CCM 8653</strain>
    </source>
</reference>
<evidence type="ECO:0000313" key="3">
    <source>
        <dbReference type="Proteomes" id="UP000632535"/>
    </source>
</evidence>
<dbReference type="InterPro" id="IPR004360">
    <property type="entry name" value="Glyas_Fos-R_dOase_dom"/>
</dbReference>
<feature type="domain" description="Glyoxalase/fosfomycin resistance/dioxygenase" evidence="1">
    <location>
        <begin position="11"/>
        <end position="145"/>
    </location>
</feature>
<dbReference type="InterPro" id="IPR028973">
    <property type="entry name" value="PhnB-like"/>
</dbReference>
<accession>A0ABQ2B5M0</accession>
<organism evidence="2 3">
    <name type="scientific">Isoptericola cucumis</name>
    <dbReference type="NCBI Taxonomy" id="1776856"/>
    <lineage>
        <taxon>Bacteria</taxon>
        <taxon>Bacillati</taxon>
        <taxon>Actinomycetota</taxon>
        <taxon>Actinomycetes</taxon>
        <taxon>Micrococcales</taxon>
        <taxon>Promicromonosporaceae</taxon>
        <taxon>Isoptericola</taxon>
    </lineage>
</organism>
<dbReference type="Proteomes" id="UP000632535">
    <property type="component" value="Unassembled WGS sequence"/>
</dbReference>
<dbReference type="PANTHER" id="PTHR33990:SF1">
    <property type="entry name" value="PROTEIN YJDN"/>
    <property type="match status" value="1"/>
</dbReference>
<sequence length="155" mass="16416">MSLTTTTHLNFRGDARAALELYRSVFGGQLTIVTYGDLGAPEDAPGADDVVFGQVEADNGFRVMGYDVPGTSGGYTSAPGTTRRENGTTVTDQPFFVSVRGDSLDEVRAYWDKLSEGASIVETLAASAWSPGFGMLTDRHGVTWSIDVAAPDDVA</sequence>
<evidence type="ECO:0000313" key="2">
    <source>
        <dbReference type="EMBL" id="GGI05754.1"/>
    </source>
</evidence>
<name>A0ABQ2B5M0_9MICO</name>
<dbReference type="PANTHER" id="PTHR33990">
    <property type="entry name" value="PROTEIN YJDN-RELATED"/>
    <property type="match status" value="1"/>
</dbReference>
<gene>
    <name evidence="2" type="primary">phnB</name>
    <name evidence="2" type="ORF">GCM10007368_07750</name>
</gene>
<proteinExistence type="predicted"/>
<dbReference type="SUPFAM" id="SSF54593">
    <property type="entry name" value="Glyoxalase/Bleomycin resistance protein/Dihydroxybiphenyl dioxygenase"/>
    <property type="match status" value="1"/>
</dbReference>